<name>A0A202E9R1_9EURY</name>
<gene>
    <name evidence="3" type="ORF">B2G88_10070</name>
</gene>
<keyword evidence="1" id="KW-1133">Transmembrane helix</keyword>
<feature type="domain" description="Archaeal Type IV pilin N-terminal" evidence="2">
    <location>
        <begin position="17"/>
        <end position="68"/>
    </location>
</feature>
<evidence type="ECO:0000313" key="3">
    <source>
        <dbReference type="EMBL" id="OVE84720.1"/>
    </source>
</evidence>
<dbReference type="AlphaFoldDB" id="A0A202E9R1"/>
<dbReference type="InterPro" id="IPR012859">
    <property type="entry name" value="Pilin_N_archaeal"/>
</dbReference>
<accession>A0A202E9R1</accession>
<evidence type="ECO:0000256" key="1">
    <source>
        <dbReference type="SAM" id="Phobius"/>
    </source>
</evidence>
<dbReference type="Pfam" id="PF07790">
    <property type="entry name" value="Pilin_N"/>
    <property type="match status" value="1"/>
</dbReference>
<sequence length="177" mass="18818">MNIGKYKNILVGSEEERAVSPVIGVILMVAITVILAAVIAAFVLDLGGSVGEEAQAGVSLEVDETEHNVVASVTSMGNADRIEIRSDVPGDEQGDVHEIDEVGSLIEFDYSEQDGVSNSDNDFVAGTDDPDDSEFVDSDAVFNGTVTAVAIIDDDDTETTVTSEDFDFYDDFVEMAP</sequence>
<keyword evidence="1" id="KW-0812">Transmembrane</keyword>
<dbReference type="Proteomes" id="UP000196084">
    <property type="component" value="Unassembled WGS sequence"/>
</dbReference>
<dbReference type="InterPro" id="IPR013373">
    <property type="entry name" value="Flagellin/pilin_N_arc"/>
</dbReference>
<reference evidence="3 4" key="1">
    <citation type="submission" date="2017-02" db="EMBL/GenBank/DDBJ databases">
        <title>Natronthermophilus aegyptiacus gen. nov.,sp. nov., an aerobic, extremely halophilic alkalithermophilic archaeon isolated from the athalassohaline Wadi An Natrun, Egypt.</title>
        <authorList>
            <person name="Zhao B."/>
        </authorList>
    </citation>
    <scope>NUCLEOTIDE SEQUENCE [LARGE SCALE GENOMIC DNA]</scope>
    <source>
        <strain evidence="3 4">CGMCC 1.3597</strain>
    </source>
</reference>
<evidence type="ECO:0000259" key="2">
    <source>
        <dbReference type="Pfam" id="PF07790"/>
    </source>
</evidence>
<feature type="transmembrane region" description="Helical" evidence="1">
    <location>
        <begin position="21"/>
        <end position="44"/>
    </location>
</feature>
<dbReference type="RefSeq" id="WP_087714693.1">
    <property type="nucleotide sequence ID" value="NZ_MWPH01000002.1"/>
</dbReference>
<dbReference type="EMBL" id="MWPH01000002">
    <property type="protein sequence ID" value="OVE84720.1"/>
    <property type="molecule type" value="Genomic_DNA"/>
</dbReference>
<dbReference type="OrthoDB" id="178148at2157"/>
<organism evidence="3 4">
    <name type="scientific">Natronolimnobius baerhuensis</name>
    <dbReference type="NCBI Taxonomy" id="253108"/>
    <lineage>
        <taxon>Archaea</taxon>
        <taxon>Methanobacteriati</taxon>
        <taxon>Methanobacteriota</taxon>
        <taxon>Stenosarchaea group</taxon>
        <taxon>Halobacteria</taxon>
        <taxon>Halobacteriales</taxon>
        <taxon>Natrialbaceae</taxon>
        <taxon>Natronolimnobius</taxon>
    </lineage>
</organism>
<protein>
    <submittedName>
        <fullName evidence="3">Type IV pilin</fullName>
    </submittedName>
</protein>
<dbReference type="NCBIfam" id="TIGR02537">
    <property type="entry name" value="arch_flag_Nterm"/>
    <property type="match status" value="1"/>
</dbReference>
<comment type="caution">
    <text evidence="3">The sequence shown here is derived from an EMBL/GenBank/DDBJ whole genome shotgun (WGS) entry which is preliminary data.</text>
</comment>
<keyword evidence="1" id="KW-0472">Membrane</keyword>
<keyword evidence="4" id="KW-1185">Reference proteome</keyword>
<evidence type="ECO:0000313" key="4">
    <source>
        <dbReference type="Proteomes" id="UP000196084"/>
    </source>
</evidence>
<proteinExistence type="predicted"/>